<proteinExistence type="predicted"/>
<dbReference type="Proteomes" id="UP001276659">
    <property type="component" value="Unassembled WGS sequence"/>
</dbReference>
<dbReference type="PANTHER" id="PTHR37535">
    <property type="entry name" value="FLUG DOMAIN PROTEIN"/>
    <property type="match status" value="1"/>
</dbReference>
<name>A0AAE0DH17_9LECA</name>
<accession>A0AAE0DH17</accession>
<keyword evidence="2" id="KW-1185">Reference proteome</keyword>
<protein>
    <submittedName>
        <fullName evidence="1">Uncharacterized protein</fullName>
    </submittedName>
</protein>
<gene>
    <name evidence="1" type="ORF">OEA41_008714</name>
</gene>
<dbReference type="AlphaFoldDB" id="A0AAE0DH17"/>
<sequence>MPKKKSPEDFFQRAREKGSNINKAIVNGTAVKKTLQPKTEKNYARSLDLWNGYAQSHPGADPYDLETLKDFVREIAYGIDGIYDDPTAGEKTVLQYWKDFTAGWRRHASLIPPETTQSVTNFIKTPLREELGLAHRKRLRCYGTTNHFIHLGTQLWEKDWQIYDKPRIRVDTWAKIQLYVFTSARVGEYIESTCRAGSGRGLYYRDMTFGVFRNEHGKAEFAIQVVRDAKNMTLTPEKRFAPEHSVHEGLEPRPLFCNPVLTMLARAIADHAFRDYSTMEELLEIEPPEDEMYHLRQNESVLSKPFFQVISNGEMEKADTFSRRLRELGVRAGYLRPPTIHDFRAEGLYLIDKLYSTAQRMKHGGHKDERTFGDSYMPNNAGTDLQGGYFDGKLRSIVNDRFRGLTLHRNPELLQTLPAREQHKLENSPGFTTLEDEIEALAPEAKTDPAAKDRRGALMAEKRKLVSEELLKCQKLQPSKLLSNADDADLTGYHRTQFHRVRRLMPERDRLASSLFLVAPIRSDEGRSVLRDMIALCQQDAEVPFRPGLEPEKCTCLMADHKLESDRFVTFPPLNLPLTKKATDKALSP</sequence>
<dbReference type="InterPro" id="IPR021842">
    <property type="entry name" value="DUF3435"/>
</dbReference>
<organism evidence="1 2">
    <name type="scientific">Lepraria neglecta</name>
    <dbReference type="NCBI Taxonomy" id="209136"/>
    <lineage>
        <taxon>Eukaryota</taxon>
        <taxon>Fungi</taxon>
        <taxon>Dikarya</taxon>
        <taxon>Ascomycota</taxon>
        <taxon>Pezizomycotina</taxon>
        <taxon>Lecanoromycetes</taxon>
        <taxon>OSLEUM clade</taxon>
        <taxon>Lecanoromycetidae</taxon>
        <taxon>Lecanorales</taxon>
        <taxon>Lecanorineae</taxon>
        <taxon>Stereocaulaceae</taxon>
        <taxon>Lepraria</taxon>
    </lineage>
</organism>
<dbReference type="Pfam" id="PF11917">
    <property type="entry name" value="DUF3435"/>
    <property type="match status" value="1"/>
</dbReference>
<dbReference type="EMBL" id="JASNWA010000009">
    <property type="protein sequence ID" value="KAK3169331.1"/>
    <property type="molecule type" value="Genomic_DNA"/>
</dbReference>
<evidence type="ECO:0000313" key="2">
    <source>
        <dbReference type="Proteomes" id="UP001276659"/>
    </source>
</evidence>
<reference evidence="1" key="1">
    <citation type="submission" date="2022-11" db="EMBL/GenBank/DDBJ databases">
        <title>Chromosomal genome sequence assembly and mating type (MAT) locus characterization of the leprose asexual lichenized fungus Lepraria neglecta (Nyl.) Erichsen.</title>
        <authorList>
            <person name="Allen J.L."/>
            <person name="Pfeffer B."/>
        </authorList>
    </citation>
    <scope>NUCLEOTIDE SEQUENCE</scope>
    <source>
        <strain evidence="1">Allen 5258</strain>
    </source>
</reference>
<dbReference type="PANTHER" id="PTHR37535:SF3">
    <property type="entry name" value="FLUG DOMAIN-CONTAINING PROTEIN"/>
    <property type="match status" value="1"/>
</dbReference>
<evidence type="ECO:0000313" key="1">
    <source>
        <dbReference type="EMBL" id="KAK3169331.1"/>
    </source>
</evidence>
<comment type="caution">
    <text evidence="1">The sequence shown here is derived from an EMBL/GenBank/DDBJ whole genome shotgun (WGS) entry which is preliminary data.</text>
</comment>